<dbReference type="NCBIfam" id="TIGR01188">
    <property type="entry name" value="drrA"/>
    <property type="match status" value="1"/>
</dbReference>
<sequence length="338" mass="35307">MLGPHEPAVEAAIRVDGLTKSFGDVRALDGVTFNAPRGSVLGVLGPNGAGKTTVVDILCTLTEPDAGSATVAGRDVVADPAGVREAISMTGQYAALDETLGGRDNLVFFGRMLGLRRAAARERADFLLERFDLTYAAKRPVFAYSGGMRRRLDIACGLIVEPSVVFLDEPTTGLDPRSRQAVWSLVEALKQDGVTTLLTTQYLEEADRLSDAIVVLDRGRVVAEGTAAELKERVGGTFCEAIPADPDDAPRLRSLLRDRLSADHHVASGADSAEGADSADGAVTLNAPNGVDTIAEVIAAAAGAGVALRDIGLRSPSLDDVFLRLTGGPPAAAPEPIR</sequence>
<keyword evidence="2" id="KW-0813">Transport</keyword>
<reference evidence="12" key="1">
    <citation type="journal article" date="2019" name="Int. J. Syst. Evol. Microbiol.">
        <title>The Global Catalogue of Microorganisms (GCM) 10K type strain sequencing project: providing services to taxonomists for standard genome sequencing and annotation.</title>
        <authorList>
            <consortium name="The Broad Institute Genomics Platform"/>
            <consortium name="The Broad Institute Genome Sequencing Center for Infectious Disease"/>
            <person name="Wu L."/>
            <person name="Ma J."/>
        </authorList>
    </citation>
    <scope>NUCLEOTIDE SEQUENCE [LARGE SCALE GENOMIC DNA]</scope>
    <source>
        <strain evidence="12">JCM 16227</strain>
    </source>
</reference>
<organism evidence="11 12">
    <name type="scientific">Gordonia cholesterolivorans</name>
    <dbReference type="NCBI Taxonomy" id="559625"/>
    <lineage>
        <taxon>Bacteria</taxon>
        <taxon>Bacillati</taxon>
        <taxon>Actinomycetota</taxon>
        <taxon>Actinomycetes</taxon>
        <taxon>Mycobacteriales</taxon>
        <taxon>Gordoniaceae</taxon>
        <taxon>Gordonia</taxon>
    </lineage>
</organism>
<dbReference type="InterPro" id="IPR003593">
    <property type="entry name" value="AAA+_ATPase"/>
</dbReference>
<evidence type="ECO:0000256" key="7">
    <source>
        <dbReference type="ARBA" id="ARBA00023136"/>
    </source>
</evidence>
<evidence type="ECO:0000256" key="5">
    <source>
        <dbReference type="ARBA" id="ARBA00022840"/>
    </source>
</evidence>
<evidence type="ECO:0000256" key="1">
    <source>
        <dbReference type="ARBA" id="ARBA00004413"/>
    </source>
</evidence>
<keyword evidence="4" id="KW-0547">Nucleotide-binding</keyword>
<comment type="subcellular location">
    <subcellularLocation>
        <location evidence="1">Cell membrane</location>
        <topology evidence="1">Peripheral membrane protein</topology>
        <orientation evidence="1">Cytoplasmic side</orientation>
    </subcellularLocation>
</comment>
<evidence type="ECO:0000259" key="10">
    <source>
        <dbReference type="PROSITE" id="PS50893"/>
    </source>
</evidence>
<dbReference type="GO" id="GO:0005524">
    <property type="term" value="F:ATP binding"/>
    <property type="evidence" value="ECO:0007669"/>
    <property type="project" value="UniProtKB-KW"/>
</dbReference>
<proteinExistence type="inferred from homology"/>
<accession>A0ABP5TZV1</accession>
<dbReference type="InterPro" id="IPR050763">
    <property type="entry name" value="ABC_transporter_ATP-binding"/>
</dbReference>
<dbReference type="PROSITE" id="PS50893">
    <property type="entry name" value="ABC_TRANSPORTER_2"/>
    <property type="match status" value="1"/>
</dbReference>
<dbReference type="InterPro" id="IPR003439">
    <property type="entry name" value="ABC_transporter-like_ATP-bd"/>
</dbReference>
<feature type="domain" description="ABC transporter" evidence="10">
    <location>
        <begin position="13"/>
        <end position="243"/>
    </location>
</feature>
<dbReference type="InterPro" id="IPR005894">
    <property type="entry name" value="DrrA"/>
</dbReference>
<protein>
    <submittedName>
        <fullName evidence="11">ATP-binding cassette domain-containing protein</fullName>
    </submittedName>
</protein>
<dbReference type="InterPro" id="IPR017871">
    <property type="entry name" value="ABC_transporter-like_CS"/>
</dbReference>
<keyword evidence="5 11" id="KW-0067">ATP-binding</keyword>
<dbReference type="PANTHER" id="PTHR42711:SF19">
    <property type="entry name" value="DOXORUBICIN RESISTANCE ATP-BINDING PROTEIN DRRA"/>
    <property type="match status" value="1"/>
</dbReference>
<evidence type="ECO:0000256" key="9">
    <source>
        <dbReference type="ARBA" id="ARBA00049985"/>
    </source>
</evidence>
<dbReference type="InterPro" id="IPR027417">
    <property type="entry name" value="P-loop_NTPase"/>
</dbReference>
<dbReference type="SUPFAM" id="SSF52540">
    <property type="entry name" value="P-loop containing nucleoside triphosphate hydrolases"/>
    <property type="match status" value="1"/>
</dbReference>
<dbReference type="RefSeq" id="WP_346074645.1">
    <property type="nucleotide sequence ID" value="NZ_BAAARB010000001.1"/>
</dbReference>
<evidence type="ECO:0000313" key="12">
    <source>
        <dbReference type="Proteomes" id="UP001501170"/>
    </source>
</evidence>
<evidence type="ECO:0000256" key="3">
    <source>
        <dbReference type="ARBA" id="ARBA00022475"/>
    </source>
</evidence>
<evidence type="ECO:0000256" key="2">
    <source>
        <dbReference type="ARBA" id="ARBA00022448"/>
    </source>
</evidence>
<keyword evidence="12" id="KW-1185">Reference proteome</keyword>
<evidence type="ECO:0000256" key="6">
    <source>
        <dbReference type="ARBA" id="ARBA00022967"/>
    </source>
</evidence>
<keyword evidence="7" id="KW-0472">Membrane</keyword>
<dbReference type="Pfam" id="PF00005">
    <property type="entry name" value="ABC_tran"/>
    <property type="match status" value="1"/>
</dbReference>
<dbReference type="PANTHER" id="PTHR42711">
    <property type="entry name" value="ABC TRANSPORTER ATP-BINDING PROTEIN"/>
    <property type="match status" value="1"/>
</dbReference>
<evidence type="ECO:0000313" key="11">
    <source>
        <dbReference type="EMBL" id="GAA2364870.1"/>
    </source>
</evidence>
<dbReference type="Proteomes" id="UP001501170">
    <property type="component" value="Unassembled WGS sequence"/>
</dbReference>
<comment type="similarity">
    <text evidence="9">Belongs to the ABC transporter superfamily. Drug exporter-1 (DrugE1) (TC 3.A.1.105) family.</text>
</comment>
<gene>
    <name evidence="11" type="ORF">GCM10009855_00020</name>
</gene>
<dbReference type="Gene3D" id="3.40.50.300">
    <property type="entry name" value="P-loop containing nucleotide triphosphate hydrolases"/>
    <property type="match status" value="1"/>
</dbReference>
<name>A0ABP5TZV1_9ACTN</name>
<evidence type="ECO:0000256" key="8">
    <source>
        <dbReference type="ARBA" id="ARBA00023251"/>
    </source>
</evidence>
<dbReference type="SMART" id="SM00382">
    <property type="entry name" value="AAA"/>
    <property type="match status" value="1"/>
</dbReference>
<evidence type="ECO:0000256" key="4">
    <source>
        <dbReference type="ARBA" id="ARBA00022741"/>
    </source>
</evidence>
<keyword evidence="3" id="KW-1003">Cell membrane</keyword>
<dbReference type="PROSITE" id="PS00211">
    <property type="entry name" value="ABC_TRANSPORTER_1"/>
    <property type="match status" value="1"/>
</dbReference>
<dbReference type="EMBL" id="BAAARB010000001">
    <property type="protein sequence ID" value="GAA2364870.1"/>
    <property type="molecule type" value="Genomic_DNA"/>
</dbReference>
<comment type="caution">
    <text evidence="11">The sequence shown here is derived from an EMBL/GenBank/DDBJ whole genome shotgun (WGS) entry which is preliminary data.</text>
</comment>
<keyword evidence="6" id="KW-1278">Translocase</keyword>
<keyword evidence="8" id="KW-0046">Antibiotic resistance</keyword>